<evidence type="ECO:0000313" key="2">
    <source>
        <dbReference type="Proteomes" id="UP001237642"/>
    </source>
</evidence>
<sequence>MQGLQDRCEGECGCLILLQLSAWSRLYTLAPMPRGPSLDNSVIWGDRPGPYGMRIYRQTTLIRKNFIVLPYRWYAHIARLYHTRVGGSHLFAVESYKKLDIYT</sequence>
<dbReference type="EMBL" id="JAUIZM010000009">
    <property type="protein sequence ID" value="KAK1363489.1"/>
    <property type="molecule type" value="Genomic_DNA"/>
</dbReference>
<comment type="caution">
    <text evidence="1">The sequence shown here is derived from an EMBL/GenBank/DDBJ whole genome shotgun (WGS) entry which is preliminary data.</text>
</comment>
<reference evidence="1" key="1">
    <citation type="submission" date="2023-02" db="EMBL/GenBank/DDBJ databases">
        <title>Genome of toxic invasive species Heracleum sosnowskyi carries increased number of genes despite the absence of recent whole-genome duplications.</title>
        <authorList>
            <person name="Schelkunov M."/>
            <person name="Shtratnikova V."/>
            <person name="Makarenko M."/>
            <person name="Klepikova A."/>
            <person name="Omelchenko D."/>
            <person name="Novikova G."/>
            <person name="Obukhova E."/>
            <person name="Bogdanov V."/>
            <person name="Penin A."/>
            <person name="Logacheva M."/>
        </authorList>
    </citation>
    <scope>NUCLEOTIDE SEQUENCE</scope>
    <source>
        <strain evidence="1">Hsosn_3</strain>
        <tissue evidence="1">Leaf</tissue>
    </source>
</reference>
<dbReference type="AlphaFoldDB" id="A0AAD8HAH4"/>
<dbReference type="Proteomes" id="UP001237642">
    <property type="component" value="Unassembled WGS sequence"/>
</dbReference>
<keyword evidence="2" id="KW-1185">Reference proteome</keyword>
<evidence type="ECO:0000313" key="1">
    <source>
        <dbReference type="EMBL" id="KAK1363489.1"/>
    </source>
</evidence>
<proteinExistence type="predicted"/>
<organism evidence="1 2">
    <name type="scientific">Heracleum sosnowskyi</name>
    <dbReference type="NCBI Taxonomy" id="360622"/>
    <lineage>
        <taxon>Eukaryota</taxon>
        <taxon>Viridiplantae</taxon>
        <taxon>Streptophyta</taxon>
        <taxon>Embryophyta</taxon>
        <taxon>Tracheophyta</taxon>
        <taxon>Spermatophyta</taxon>
        <taxon>Magnoliopsida</taxon>
        <taxon>eudicotyledons</taxon>
        <taxon>Gunneridae</taxon>
        <taxon>Pentapetalae</taxon>
        <taxon>asterids</taxon>
        <taxon>campanulids</taxon>
        <taxon>Apiales</taxon>
        <taxon>Apiaceae</taxon>
        <taxon>Apioideae</taxon>
        <taxon>apioid superclade</taxon>
        <taxon>Tordylieae</taxon>
        <taxon>Tordyliinae</taxon>
        <taxon>Heracleum</taxon>
    </lineage>
</organism>
<gene>
    <name evidence="1" type="ORF">POM88_039050</name>
</gene>
<name>A0AAD8HAH4_9APIA</name>
<protein>
    <submittedName>
        <fullName evidence="1">Uncharacterized protein</fullName>
    </submittedName>
</protein>
<reference evidence="1" key="2">
    <citation type="submission" date="2023-05" db="EMBL/GenBank/DDBJ databases">
        <authorList>
            <person name="Schelkunov M.I."/>
        </authorList>
    </citation>
    <scope>NUCLEOTIDE SEQUENCE</scope>
    <source>
        <strain evidence="1">Hsosn_3</strain>
        <tissue evidence="1">Leaf</tissue>
    </source>
</reference>
<accession>A0AAD8HAH4</accession>